<dbReference type="Gene3D" id="1.10.10.10">
    <property type="entry name" value="Winged helix-like DNA-binding domain superfamily/Winged helix DNA-binding domain"/>
    <property type="match status" value="1"/>
</dbReference>
<evidence type="ECO:0000256" key="1">
    <source>
        <dbReference type="ARBA" id="ARBA00023015"/>
    </source>
</evidence>
<dbReference type="PANTHER" id="PTHR44846">
    <property type="entry name" value="MANNOSYL-D-GLYCERATE TRANSPORT/METABOLISM SYSTEM REPRESSOR MNGR-RELATED"/>
    <property type="match status" value="1"/>
</dbReference>
<dbReference type="InterPro" id="IPR036388">
    <property type="entry name" value="WH-like_DNA-bd_sf"/>
</dbReference>
<keyword evidence="1" id="KW-0805">Transcription regulation</keyword>
<evidence type="ECO:0000313" key="6">
    <source>
        <dbReference type="Proteomes" id="UP000579153"/>
    </source>
</evidence>
<dbReference type="PRINTS" id="PR00035">
    <property type="entry name" value="HTHGNTR"/>
</dbReference>
<dbReference type="InterPro" id="IPR000524">
    <property type="entry name" value="Tscrpt_reg_HTH_GntR"/>
</dbReference>
<comment type="caution">
    <text evidence="5">The sequence shown here is derived from an EMBL/GenBank/DDBJ whole genome shotgun (WGS) entry which is preliminary data.</text>
</comment>
<dbReference type="EMBL" id="JACHMB010000001">
    <property type="protein sequence ID" value="MBB5778981.1"/>
    <property type="molecule type" value="Genomic_DNA"/>
</dbReference>
<evidence type="ECO:0000256" key="2">
    <source>
        <dbReference type="ARBA" id="ARBA00023125"/>
    </source>
</evidence>
<name>A0A7W9G881_9ACTN</name>
<dbReference type="GO" id="GO:0003677">
    <property type="term" value="F:DNA binding"/>
    <property type="evidence" value="ECO:0007669"/>
    <property type="project" value="UniProtKB-KW"/>
</dbReference>
<dbReference type="GO" id="GO:0045892">
    <property type="term" value="P:negative regulation of DNA-templated transcription"/>
    <property type="evidence" value="ECO:0007669"/>
    <property type="project" value="TreeGrafter"/>
</dbReference>
<dbReference type="SUPFAM" id="SSF46785">
    <property type="entry name" value="Winged helix' DNA-binding domain"/>
    <property type="match status" value="1"/>
</dbReference>
<evidence type="ECO:0000259" key="4">
    <source>
        <dbReference type="PROSITE" id="PS50949"/>
    </source>
</evidence>
<dbReference type="Pfam" id="PF00392">
    <property type="entry name" value="GntR"/>
    <property type="match status" value="1"/>
</dbReference>
<dbReference type="CDD" id="cd07377">
    <property type="entry name" value="WHTH_GntR"/>
    <property type="match status" value="1"/>
</dbReference>
<dbReference type="InterPro" id="IPR050679">
    <property type="entry name" value="Bact_HTH_transcr_reg"/>
</dbReference>
<dbReference type="AlphaFoldDB" id="A0A7W9G881"/>
<evidence type="ECO:0000313" key="5">
    <source>
        <dbReference type="EMBL" id="MBB5778981.1"/>
    </source>
</evidence>
<evidence type="ECO:0000256" key="3">
    <source>
        <dbReference type="ARBA" id="ARBA00023163"/>
    </source>
</evidence>
<feature type="domain" description="HTH gntR-type" evidence="4">
    <location>
        <begin position="13"/>
        <end position="80"/>
    </location>
</feature>
<accession>A0A7W9G881</accession>
<dbReference type="SMART" id="SM00345">
    <property type="entry name" value="HTH_GNTR"/>
    <property type="match status" value="1"/>
</dbReference>
<dbReference type="Proteomes" id="UP000579153">
    <property type="component" value="Unassembled WGS sequence"/>
</dbReference>
<organism evidence="5 6">
    <name type="scientific">Nonomuraea jabiensis</name>
    <dbReference type="NCBI Taxonomy" id="882448"/>
    <lineage>
        <taxon>Bacteria</taxon>
        <taxon>Bacillati</taxon>
        <taxon>Actinomycetota</taxon>
        <taxon>Actinomycetes</taxon>
        <taxon>Streptosporangiales</taxon>
        <taxon>Streptosporangiaceae</taxon>
        <taxon>Nonomuraea</taxon>
    </lineage>
</organism>
<proteinExistence type="predicted"/>
<dbReference type="PANTHER" id="PTHR44846:SF17">
    <property type="entry name" value="GNTR-FAMILY TRANSCRIPTIONAL REGULATOR"/>
    <property type="match status" value="1"/>
</dbReference>
<protein>
    <submittedName>
        <fullName evidence="5">GntR family transcriptional regulator</fullName>
    </submittedName>
</protein>
<reference evidence="5 6" key="1">
    <citation type="submission" date="2020-08" db="EMBL/GenBank/DDBJ databases">
        <title>Sequencing the genomes of 1000 actinobacteria strains.</title>
        <authorList>
            <person name="Klenk H.-P."/>
        </authorList>
    </citation>
    <scope>NUCLEOTIDE SEQUENCE [LARGE SCALE GENOMIC DNA]</scope>
    <source>
        <strain evidence="5 6">DSM 45507</strain>
    </source>
</reference>
<dbReference type="PROSITE" id="PS50949">
    <property type="entry name" value="HTH_GNTR"/>
    <property type="match status" value="1"/>
</dbReference>
<keyword evidence="6" id="KW-1185">Reference proteome</keyword>
<gene>
    <name evidence="5" type="ORF">HD596_005737</name>
</gene>
<keyword evidence="2" id="KW-0238">DNA-binding</keyword>
<dbReference type="RefSeq" id="WP_313044874.1">
    <property type="nucleotide sequence ID" value="NZ_JACHMB010000001.1"/>
</dbReference>
<sequence>MTNSEGIEWDATLYKYEQIAQILSERIRSGVYPPQTVLSEVALEQEFGVARPTVRLAMKIIREQGLIITKRGKGSVVVHRGGNGA</sequence>
<dbReference type="GO" id="GO:0003700">
    <property type="term" value="F:DNA-binding transcription factor activity"/>
    <property type="evidence" value="ECO:0007669"/>
    <property type="project" value="InterPro"/>
</dbReference>
<keyword evidence="3" id="KW-0804">Transcription</keyword>
<dbReference type="InterPro" id="IPR036390">
    <property type="entry name" value="WH_DNA-bd_sf"/>
</dbReference>